<reference evidence="1 3" key="1">
    <citation type="submission" date="2015-09" db="EMBL/GenBank/DDBJ databases">
        <authorList>
            <consortium name="Pathogen Informatics"/>
        </authorList>
    </citation>
    <scope>NUCLEOTIDE SEQUENCE [LARGE SCALE GENOMIC DNA]</scope>
    <source>
        <strain evidence="1 3">2789STDY5834846</strain>
    </source>
</reference>
<dbReference type="Proteomes" id="UP000095606">
    <property type="component" value="Unassembled WGS sequence"/>
</dbReference>
<dbReference type="EMBL" id="CZAE01000002">
    <property type="protein sequence ID" value="CUO59994.1"/>
    <property type="molecule type" value="Genomic_DNA"/>
</dbReference>
<evidence type="ECO:0000313" key="3">
    <source>
        <dbReference type="Proteomes" id="UP000095606"/>
    </source>
</evidence>
<organism evidence="1 3">
    <name type="scientific">Bacteroides faecis</name>
    <dbReference type="NCBI Taxonomy" id="674529"/>
    <lineage>
        <taxon>Bacteria</taxon>
        <taxon>Pseudomonadati</taxon>
        <taxon>Bacteroidota</taxon>
        <taxon>Bacteroidia</taxon>
        <taxon>Bacteroidales</taxon>
        <taxon>Bacteroidaceae</taxon>
        <taxon>Bacteroides</taxon>
    </lineage>
</organism>
<accession>A0A6N2WLB9</accession>
<accession>A0A174GBW2</accession>
<dbReference type="AlphaFoldDB" id="A0A174GBW2"/>
<evidence type="ECO:0008006" key="4">
    <source>
        <dbReference type="Google" id="ProtNLM"/>
    </source>
</evidence>
<protein>
    <recommendedName>
        <fullName evidence="4">DUF4376 domain-containing protein</fullName>
    </recommendedName>
</protein>
<dbReference type="EMBL" id="CACRSZ010000070">
    <property type="protein sequence ID" value="VYT43519.1"/>
    <property type="molecule type" value="Genomic_DNA"/>
</dbReference>
<evidence type="ECO:0000313" key="2">
    <source>
        <dbReference type="EMBL" id="VYT43519.1"/>
    </source>
</evidence>
<evidence type="ECO:0000313" key="1">
    <source>
        <dbReference type="EMBL" id="CUO59994.1"/>
    </source>
</evidence>
<gene>
    <name evidence="2" type="ORF">BFLFYP10_03279</name>
    <name evidence="1" type="ORF">ERS852461_00661</name>
</gene>
<name>A0A174GBW2_9BACE</name>
<dbReference type="GeneID" id="69590382"/>
<sequence length="175" mass="20355">MKYWKQGFYDEPIEGSVEIEDDYYNDLLEGQSEGKEIYEGDNGVPILVEHEYSIDEIKEMKVNRILLYDKSKAVNSFTLSGKEMWLDKDTRVGLKNSISIEQDMGRTETVLWFDGVKYTIPILNALAMLNSLELYALDCYNVTQLHLAAIKKMYIVSQIEEYDYTVGYPEKLLFE</sequence>
<reference evidence="2" key="2">
    <citation type="submission" date="2019-11" db="EMBL/GenBank/DDBJ databases">
        <authorList>
            <person name="Feng L."/>
        </authorList>
    </citation>
    <scope>NUCLEOTIDE SEQUENCE</scope>
    <source>
        <strain evidence="2">BfaecisLFYP10</strain>
    </source>
</reference>
<dbReference type="RefSeq" id="WP_055268854.1">
    <property type="nucleotide sequence ID" value="NZ_CACRSZ010000070.1"/>
</dbReference>
<proteinExistence type="predicted"/>